<proteinExistence type="predicted"/>
<keyword evidence="1" id="KW-0812">Transmembrane</keyword>
<protein>
    <submittedName>
        <fullName evidence="2">Uncharacterized protein</fullName>
    </submittedName>
</protein>
<organism evidence="2 3">
    <name type="scientific">Prorocentrum cordatum</name>
    <dbReference type="NCBI Taxonomy" id="2364126"/>
    <lineage>
        <taxon>Eukaryota</taxon>
        <taxon>Sar</taxon>
        <taxon>Alveolata</taxon>
        <taxon>Dinophyceae</taxon>
        <taxon>Prorocentrales</taxon>
        <taxon>Prorocentraceae</taxon>
        <taxon>Prorocentrum</taxon>
    </lineage>
</organism>
<evidence type="ECO:0000256" key="1">
    <source>
        <dbReference type="SAM" id="Phobius"/>
    </source>
</evidence>
<accession>A0ABN9Y0J3</accession>
<comment type="caution">
    <text evidence="2">The sequence shown here is derived from an EMBL/GenBank/DDBJ whole genome shotgun (WGS) entry which is preliminary data.</text>
</comment>
<sequence>MKKEFFERKMRVKQAELWREDVRDFISLTERKMSIYLLVNVLLLGFNLNLWCEGRLPEGTPDWLMLGNQVAIGSSFTFLLLTVWLAMHASVAAQSYQTRILTQLVRLPLPCWSELEACRTHASEFEKARAGDR</sequence>
<dbReference type="EMBL" id="CAUYUJ010021352">
    <property type="protein sequence ID" value="CAK0904111.1"/>
    <property type="molecule type" value="Genomic_DNA"/>
</dbReference>
<reference evidence="2" key="1">
    <citation type="submission" date="2023-10" db="EMBL/GenBank/DDBJ databases">
        <authorList>
            <person name="Chen Y."/>
            <person name="Shah S."/>
            <person name="Dougan E. K."/>
            <person name="Thang M."/>
            <person name="Chan C."/>
        </authorList>
    </citation>
    <scope>NUCLEOTIDE SEQUENCE [LARGE SCALE GENOMIC DNA]</scope>
</reference>
<feature type="transmembrane region" description="Helical" evidence="1">
    <location>
        <begin position="71"/>
        <end position="93"/>
    </location>
</feature>
<evidence type="ECO:0000313" key="2">
    <source>
        <dbReference type="EMBL" id="CAK0904111.1"/>
    </source>
</evidence>
<keyword evidence="1" id="KW-0472">Membrane</keyword>
<gene>
    <name evidence="2" type="ORF">PCOR1329_LOCUS80237</name>
</gene>
<keyword evidence="1" id="KW-1133">Transmembrane helix</keyword>
<feature type="transmembrane region" description="Helical" evidence="1">
    <location>
        <begin position="33"/>
        <end position="51"/>
    </location>
</feature>
<name>A0ABN9Y0J3_9DINO</name>
<keyword evidence="3" id="KW-1185">Reference proteome</keyword>
<evidence type="ECO:0000313" key="3">
    <source>
        <dbReference type="Proteomes" id="UP001189429"/>
    </source>
</evidence>
<dbReference type="Proteomes" id="UP001189429">
    <property type="component" value="Unassembled WGS sequence"/>
</dbReference>